<evidence type="ECO:0000313" key="1">
    <source>
        <dbReference type="EMBL" id="KAJ4722609.1"/>
    </source>
</evidence>
<gene>
    <name evidence="1" type="ORF">OWV82_006077</name>
</gene>
<comment type="caution">
    <text evidence="1">The sequence shown here is derived from an EMBL/GenBank/DDBJ whole genome shotgun (WGS) entry which is preliminary data.</text>
</comment>
<dbReference type="Proteomes" id="UP001164539">
    <property type="component" value="Chromosome 3"/>
</dbReference>
<dbReference type="EMBL" id="CM051396">
    <property type="protein sequence ID" value="KAJ4722609.1"/>
    <property type="molecule type" value="Genomic_DNA"/>
</dbReference>
<organism evidence="1 2">
    <name type="scientific">Melia azedarach</name>
    <name type="common">Chinaberry tree</name>
    <dbReference type="NCBI Taxonomy" id="155640"/>
    <lineage>
        <taxon>Eukaryota</taxon>
        <taxon>Viridiplantae</taxon>
        <taxon>Streptophyta</taxon>
        <taxon>Embryophyta</taxon>
        <taxon>Tracheophyta</taxon>
        <taxon>Spermatophyta</taxon>
        <taxon>Magnoliopsida</taxon>
        <taxon>eudicotyledons</taxon>
        <taxon>Gunneridae</taxon>
        <taxon>Pentapetalae</taxon>
        <taxon>rosids</taxon>
        <taxon>malvids</taxon>
        <taxon>Sapindales</taxon>
        <taxon>Meliaceae</taxon>
        <taxon>Melia</taxon>
    </lineage>
</organism>
<proteinExistence type="predicted"/>
<sequence>MGIEVTDVCMDKEADCVIVYSNGVSHDSDHETIPNHHDVAGSYVQQSAEDNTEVKEYEVKECTTENTFEMSGLSHMEKGKEEQSVVSSNPEAGLTVEKVKPEDVKTKDNNKSRLVVKHASKATAGNVRTKHTIPQPFALATEKRASNGTRPAAAEPTIVNKLSNSNSARYLNAKKHNQLQPPLVPRKPLQPNNKKHPDEEDSCSVASSTAASARTIKSRTTAAAAPVFRCTERAEKRREFYSKLEEKQHALEAEKSQNEARTKEEREAAIKQLRKSLTFKANPMPSFYHEGPPPKVELKKMPPTRAKSPKLGRRKSCSDAVNSNQGEKVKGASHVENRHSLGIYIENTTTLGSTNKNDSNSIQNCHVICKLEDQPQKVEEMILPMLNGHSNADIPVVQS</sequence>
<name>A0ACC1YHX1_MELAZ</name>
<keyword evidence="2" id="KW-1185">Reference proteome</keyword>
<reference evidence="1 2" key="1">
    <citation type="journal article" date="2023" name="Science">
        <title>Complex scaffold remodeling in plant triterpene biosynthesis.</title>
        <authorList>
            <person name="De La Pena R."/>
            <person name="Hodgson H."/>
            <person name="Liu J.C."/>
            <person name="Stephenson M.J."/>
            <person name="Martin A.C."/>
            <person name="Owen C."/>
            <person name="Harkess A."/>
            <person name="Leebens-Mack J."/>
            <person name="Jimenez L.E."/>
            <person name="Osbourn A."/>
            <person name="Sattely E.S."/>
        </authorList>
    </citation>
    <scope>NUCLEOTIDE SEQUENCE [LARGE SCALE GENOMIC DNA]</scope>
    <source>
        <strain evidence="2">cv. JPN11</strain>
        <tissue evidence="1">Leaf</tissue>
    </source>
</reference>
<protein>
    <submittedName>
        <fullName evidence="1">Protein WVD2-like</fullName>
    </submittedName>
</protein>
<accession>A0ACC1YHX1</accession>
<evidence type="ECO:0000313" key="2">
    <source>
        <dbReference type="Proteomes" id="UP001164539"/>
    </source>
</evidence>